<comment type="caution">
    <text evidence="2">The sequence shown here is derived from an EMBL/GenBank/DDBJ whole genome shotgun (WGS) entry which is preliminary data.</text>
</comment>
<evidence type="ECO:0000313" key="3">
    <source>
        <dbReference type="Proteomes" id="UP000076486"/>
    </source>
</evidence>
<feature type="transmembrane region" description="Helical" evidence="1">
    <location>
        <begin position="152"/>
        <end position="171"/>
    </location>
</feature>
<evidence type="ECO:0000313" key="2">
    <source>
        <dbReference type="EMBL" id="KZN62006.1"/>
    </source>
</evidence>
<name>A0A167K234_9GAMM</name>
<dbReference type="AlphaFoldDB" id="A0A167K234"/>
<sequence>MDNNEFEQLSSLWQSTEKKPQPHMDKLLKRHKRQSAILKFNVCFEALAILSVCYVLVWAYIDGKGLPELVWIGFVTFWAIVIFVLTVKSRLDSLNQLKSENISTSLEVHKKLLRNEIYRWTLYAKGTWIFILGFGLFNLSICYSDVCEIKNFALEGGLLLGLLASIAFYTFRNRKAKEVLKTLEQ</sequence>
<feature type="transmembrane region" description="Helical" evidence="1">
    <location>
        <begin position="69"/>
        <end position="87"/>
    </location>
</feature>
<feature type="transmembrane region" description="Helical" evidence="1">
    <location>
        <begin position="36"/>
        <end position="57"/>
    </location>
</feature>
<protein>
    <recommendedName>
        <fullName evidence="4">DUF3278 domain-containing protein</fullName>
    </recommendedName>
</protein>
<gene>
    <name evidence="2" type="ORF">N473_20910</name>
</gene>
<keyword evidence="1" id="KW-0472">Membrane</keyword>
<reference evidence="2 3" key="1">
    <citation type="submission" date="2013-07" db="EMBL/GenBank/DDBJ databases">
        <title>Comparative Genomic and Metabolomic Analysis of Twelve Strains of Pseudoalteromonas luteoviolacea.</title>
        <authorList>
            <person name="Vynne N.G."/>
            <person name="Mansson M."/>
            <person name="Gram L."/>
        </authorList>
    </citation>
    <scope>NUCLEOTIDE SEQUENCE [LARGE SCALE GENOMIC DNA]</scope>
    <source>
        <strain evidence="2 3">CPMOR-1</strain>
    </source>
</reference>
<accession>A0A167K234</accession>
<evidence type="ECO:0008006" key="4">
    <source>
        <dbReference type="Google" id="ProtNLM"/>
    </source>
</evidence>
<keyword evidence="1" id="KW-1133">Transmembrane helix</keyword>
<organism evidence="2 3">
    <name type="scientific">Pseudoalteromonas luteoviolacea CPMOR-1</name>
    <dbReference type="NCBI Taxonomy" id="1365248"/>
    <lineage>
        <taxon>Bacteria</taxon>
        <taxon>Pseudomonadati</taxon>
        <taxon>Pseudomonadota</taxon>
        <taxon>Gammaproteobacteria</taxon>
        <taxon>Alteromonadales</taxon>
        <taxon>Pseudoalteromonadaceae</taxon>
        <taxon>Pseudoalteromonas</taxon>
    </lineage>
</organism>
<dbReference type="EMBL" id="AUYC01000035">
    <property type="protein sequence ID" value="KZN62006.1"/>
    <property type="molecule type" value="Genomic_DNA"/>
</dbReference>
<evidence type="ECO:0000256" key="1">
    <source>
        <dbReference type="SAM" id="Phobius"/>
    </source>
</evidence>
<feature type="transmembrane region" description="Helical" evidence="1">
    <location>
        <begin position="120"/>
        <end position="140"/>
    </location>
</feature>
<proteinExistence type="predicted"/>
<dbReference type="Proteomes" id="UP000076486">
    <property type="component" value="Unassembled WGS sequence"/>
</dbReference>
<dbReference type="RefSeq" id="WP_063368670.1">
    <property type="nucleotide sequence ID" value="NZ_AUYC01000035.1"/>
</dbReference>
<dbReference type="PATRIC" id="fig|1365248.3.peg.3253"/>
<keyword evidence="1" id="KW-0812">Transmembrane</keyword>